<protein>
    <submittedName>
        <fullName evidence="2">Uncharacterized protein</fullName>
    </submittedName>
</protein>
<feature type="region of interest" description="Disordered" evidence="1">
    <location>
        <begin position="67"/>
        <end position="98"/>
    </location>
</feature>
<reference evidence="2 3" key="1">
    <citation type="submission" date="2016-03" db="EMBL/GenBank/DDBJ databases">
        <title>Cyphomyrmex costatus WGS genome.</title>
        <authorList>
            <person name="Nygaard S."/>
            <person name="Hu H."/>
            <person name="Boomsma J."/>
            <person name="Zhang G."/>
        </authorList>
    </citation>
    <scope>NUCLEOTIDE SEQUENCE [LARGE SCALE GENOMIC DNA]</scope>
    <source>
        <strain evidence="2">MS0001</strain>
        <tissue evidence="2">Whole body</tissue>
    </source>
</reference>
<proteinExistence type="predicted"/>
<organism evidence="2 3">
    <name type="scientific">Cyphomyrmex costatus</name>
    <dbReference type="NCBI Taxonomy" id="456900"/>
    <lineage>
        <taxon>Eukaryota</taxon>
        <taxon>Metazoa</taxon>
        <taxon>Ecdysozoa</taxon>
        <taxon>Arthropoda</taxon>
        <taxon>Hexapoda</taxon>
        <taxon>Insecta</taxon>
        <taxon>Pterygota</taxon>
        <taxon>Neoptera</taxon>
        <taxon>Endopterygota</taxon>
        <taxon>Hymenoptera</taxon>
        <taxon>Apocrita</taxon>
        <taxon>Aculeata</taxon>
        <taxon>Formicoidea</taxon>
        <taxon>Formicidae</taxon>
        <taxon>Myrmicinae</taxon>
        <taxon>Cyphomyrmex</taxon>
    </lineage>
</organism>
<dbReference type="EMBL" id="KQ977835">
    <property type="protein sequence ID" value="KYM99385.1"/>
    <property type="molecule type" value="Genomic_DNA"/>
</dbReference>
<accession>A0A151IEZ6</accession>
<keyword evidence="3" id="KW-1185">Reference proteome</keyword>
<dbReference type="Proteomes" id="UP000078542">
    <property type="component" value="Unassembled WGS sequence"/>
</dbReference>
<evidence type="ECO:0000313" key="2">
    <source>
        <dbReference type="EMBL" id="KYM99385.1"/>
    </source>
</evidence>
<evidence type="ECO:0000256" key="1">
    <source>
        <dbReference type="SAM" id="MobiDB-lite"/>
    </source>
</evidence>
<dbReference type="AlphaFoldDB" id="A0A151IEZ6"/>
<name>A0A151IEZ6_9HYME</name>
<gene>
    <name evidence="2" type="ORF">ALC62_09887</name>
</gene>
<evidence type="ECO:0000313" key="3">
    <source>
        <dbReference type="Proteomes" id="UP000078542"/>
    </source>
</evidence>
<sequence>MISGGSKSAPLPFFTLIEDDTERYAPRVTGHGAAMSKPDGVDAERNAQYQSQNGVVATSLRSTLQRSSYVVDPPARQANRRSVPRRSSPMRMRQSDAQ</sequence>